<evidence type="ECO:0008006" key="3">
    <source>
        <dbReference type="Google" id="ProtNLM"/>
    </source>
</evidence>
<dbReference type="InterPro" id="IPR025634">
    <property type="entry name" value="DUF4292"/>
</dbReference>
<keyword evidence="2" id="KW-1185">Reference proteome</keyword>
<evidence type="ECO:0000313" key="1">
    <source>
        <dbReference type="EMBL" id="AEV33507.1"/>
    </source>
</evidence>
<evidence type="ECO:0000313" key="2">
    <source>
        <dbReference type="Proteomes" id="UP000005631"/>
    </source>
</evidence>
<organism evidence="1 2">
    <name type="scientific">Owenweeksia hongkongensis (strain DSM 17368 / CIP 108786 / JCM 12287 / NRRL B-23963 / UST20020801)</name>
    <dbReference type="NCBI Taxonomy" id="926562"/>
    <lineage>
        <taxon>Bacteria</taxon>
        <taxon>Pseudomonadati</taxon>
        <taxon>Bacteroidota</taxon>
        <taxon>Flavobacteriia</taxon>
        <taxon>Flavobacteriales</taxon>
        <taxon>Owenweeksiaceae</taxon>
        <taxon>Owenweeksia</taxon>
    </lineage>
</organism>
<dbReference type="EMBL" id="CP003156">
    <property type="protein sequence ID" value="AEV33507.1"/>
    <property type="molecule type" value="Genomic_DNA"/>
</dbReference>
<dbReference type="Pfam" id="PF14125">
    <property type="entry name" value="DUF4292"/>
    <property type="match status" value="1"/>
</dbReference>
<protein>
    <recommendedName>
        <fullName evidence="3">DUF4292 domain-containing protein</fullName>
    </recommendedName>
</protein>
<sequence length="285" mass="32336">MPPLLLTKRLIPNPSLNKSLYILLFSALFFSACKSSKKLPEGAPAAIKPKQLQEQIANAENQFNTLHIVGTGNYSNDKDAQSFRLEIRILHDSLIWVDIADPLIGIKVARAIVYKDSVAFMNRLEKEYFTGNIGALQQRFKLDFGFETLQAILSANTLFNLDNKEFELFYKPGAYLLSDFNPDPRGEQEGMEKYFGKDKFRQAYIDPATYKPAMQVQKEPTSGKSYSVENKDIKAMGSVRYPETIALSYTQNETTKVRIDVRKVDVDESGLNFPFNIPSSYAKMR</sequence>
<dbReference type="AlphaFoldDB" id="G8R8B4"/>
<dbReference type="KEGG" id="oho:Oweho_2539"/>
<accession>G8R8B4</accession>
<dbReference type="STRING" id="926562.Oweho_2539"/>
<proteinExistence type="predicted"/>
<dbReference type="Proteomes" id="UP000005631">
    <property type="component" value="Chromosome"/>
</dbReference>
<dbReference type="OrthoDB" id="849114at2"/>
<dbReference type="HOGENOM" id="CLU_079899_0_0_10"/>
<gene>
    <name evidence="1" type="ordered locus">Oweho_2539</name>
</gene>
<reference evidence="1 2" key="1">
    <citation type="journal article" date="2012" name="Stand. Genomic Sci.">
        <title>Genome sequence of the orange-pigmented seawater bacterium Owenweeksia hongkongensis type strain (UST20020801(T)).</title>
        <authorList>
            <person name="Riedel T."/>
            <person name="Held B."/>
            <person name="Nolan M."/>
            <person name="Lucas S."/>
            <person name="Lapidus A."/>
            <person name="Tice H."/>
            <person name="Del Rio T.G."/>
            <person name="Cheng J.F."/>
            <person name="Han C."/>
            <person name="Tapia R."/>
            <person name="Goodwin L.A."/>
            <person name="Pitluck S."/>
            <person name="Liolios K."/>
            <person name="Mavromatis K."/>
            <person name="Pagani I."/>
            <person name="Ivanova N."/>
            <person name="Mikhailova N."/>
            <person name="Pati A."/>
            <person name="Chen A."/>
            <person name="Palaniappan K."/>
            <person name="Rohde M."/>
            <person name="Tindall B.J."/>
            <person name="Detter J.C."/>
            <person name="Goker M."/>
            <person name="Woyke T."/>
            <person name="Bristow J."/>
            <person name="Eisen J.A."/>
            <person name="Markowitz V."/>
            <person name="Hugenholtz P."/>
            <person name="Klenk H.P."/>
            <person name="Kyrpides N.C."/>
        </authorList>
    </citation>
    <scope>NUCLEOTIDE SEQUENCE</scope>
    <source>
        <strain evidence="2">DSM 17368 / JCM 12287 / NRRL B-23963</strain>
    </source>
</reference>
<name>G8R8B4_OWEHD</name>